<dbReference type="Proteomes" id="UP000042997">
    <property type="component" value="Unassembled WGS sequence"/>
</dbReference>
<dbReference type="AlphaFoldDB" id="A0A098BFU7"/>
<proteinExistence type="predicted"/>
<evidence type="ECO:0000259" key="1">
    <source>
        <dbReference type="Pfam" id="PF02627"/>
    </source>
</evidence>
<evidence type="ECO:0000313" key="2">
    <source>
        <dbReference type="EMBL" id="CDZ87057.1"/>
    </source>
</evidence>
<dbReference type="InterPro" id="IPR003779">
    <property type="entry name" value="CMD-like"/>
</dbReference>
<dbReference type="RefSeq" id="WP_017680132.1">
    <property type="nucleotide sequence ID" value="NZ_CP038030.2"/>
</dbReference>
<dbReference type="InterPro" id="IPR004675">
    <property type="entry name" value="AhpD_core"/>
</dbReference>
<feature type="domain" description="Carboxymuconolactone decarboxylase-like" evidence="1">
    <location>
        <begin position="16"/>
        <end position="98"/>
    </location>
</feature>
<dbReference type="Gene3D" id="1.20.1290.10">
    <property type="entry name" value="AhpD-like"/>
    <property type="match status" value="1"/>
</dbReference>
<dbReference type="Pfam" id="PF02627">
    <property type="entry name" value="CMD"/>
    <property type="match status" value="1"/>
</dbReference>
<reference evidence="2 3" key="1">
    <citation type="journal article" date="2014" name="Genome Announc.">
        <title>Draft Genome Sequence of Propane- and Butane-Oxidizing Actinobacterium Rhodococcus ruber IEGM 231.</title>
        <authorList>
            <person name="Ivshina I.B."/>
            <person name="Kuyukina M.S."/>
            <person name="Krivoruchko A.V."/>
            <person name="Barbe V."/>
            <person name="Fischer C."/>
        </authorList>
    </citation>
    <scope>NUCLEOTIDE SEQUENCE [LARGE SCALE GENOMIC DNA]</scope>
</reference>
<dbReference type="SUPFAM" id="SSF69118">
    <property type="entry name" value="AhpD-like"/>
    <property type="match status" value="1"/>
</dbReference>
<protein>
    <recommendedName>
        <fullName evidence="1">Carboxymuconolactone decarboxylase-like domain-containing protein</fullName>
    </recommendedName>
</protein>
<dbReference type="NCBIfam" id="TIGR00778">
    <property type="entry name" value="ahpD_dom"/>
    <property type="match status" value="1"/>
</dbReference>
<dbReference type="PANTHER" id="PTHR35446">
    <property type="entry name" value="SI:CH211-175M2.5"/>
    <property type="match status" value="1"/>
</dbReference>
<gene>
    <name evidence="2" type="ORF">RHRU231_200040</name>
</gene>
<organism evidence="2 3">
    <name type="scientific">Rhodococcus ruber</name>
    <dbReference type="NCBI Taxonomy" id="1830"/>
    <lineage>
        <taxon>Bacteria</taxon>
        <taxon>Bacillati</taxon>
        <taxon>Actinomycetota</taxon>
        <taxon>Actinomycetes</taxon>
        <taxon>Mycobacteriales</taxon>
        <taxon>Nocardiaceae</taxon>
        <taxon>Rhodococcus</taxon>
    </lineage>
</organism>
<accession>A0A098BFU7</accession>
<dbReference type="PANTHER" id="PTHR35446:SF2">
    <property type="entry name" value="CARBOXYMUCONOLACTONE DECARBOXYLASE-LIKE DOMAIN-CONTAINING PROTEIN"/>
    <property type="match status" value="1"/>
</dbReference>
<dbReference type="InterPro" id="IPR029032">
    <property type="entry name" value="AhpD-like"/>
</dbReference>
<sequence>MSDKRVAIDKQTRPVYRAQIAVAQAIRQATADAGLGRRLVELVNIRVSQINGCAYCLDVHVRDALREGETTQRLAVLRAWRDTDLFNEQEQAALTLAESITELPDSRTQDRDYAFARARLTEDQLSAIAWVAVAMNTFNRVSIVSRHPVRPPQE</sequence>
<dbReference type="EMBL" id="CCSD01000029">
    <property type="protein sequence ID" value="CDZ87057.1"/>
    <property type="molecule type" value="Genomic_DNA"/>
</dbReference>
<dbReference type="GO" id="GO:0051920">
    <property type="term" value="F:peroxiredoxin activity"/>
    <property type="evidence" value="ECO:0007669"/>
    <property type="project" value="InterPro"/>
</dbReference>
<dbReference type="OrthoDB" id="9801997at2"/>
<evidence type="ECO:0000313" key="3">
    <source>
        <dbReference type="Proteomes" id="UP000042997"/>
    </source>
</evidence>
<name>A0A098BFU7_9NOCA</name>
<dbReference type="eggNOG" id="COG2128">
    <property type="taxonomic scope" value="Bacteria"/>
</dbReference>